<dbReference type="EMBL" id="FJ483969">
    <property type="protein sequence ID" value="AEV80542.1"/>
    <property type="molecule type" value="Genomic_DNA"/>
</dbReference>
<evidence type="ECO:0000313" key="2">
    <source>
        <dbReference type="EMBL" id="AEV80542.1"/>
    </source>
</evidence>
<evidence type="ECO:0000256" key="1">
    <source>
        <dbReference type="SAM" id="Phobius"/>
    </source>
</evidence>
<feature type="transmembrane region" description="Helical" evidence="1">
    <location>
        <begin position="107"/>
        <end position="124"/>
    </location>
</feature>
<keyword evidence="1" id="KW-0472">Membrane</keyword>
<dbReference type="Proteomes" id="UP000113346">
    <property type="component" value="Segment"/>
</dbReference>
<keyword evidence="1" id="KW-1133">Transmembrane helix</keyword>
<name>G8XTQ0_SCMVC</name>
<gene>
    <name evidence="2" type="primary">RL11E</name>
</gene>
<accession>G8XTQ0</accession>
<organismHost>
    <name type="scientific">Macaca</name>
    <name type="common">macaques</name>
    <dbReference type="NCBI Taxonomy" id="9539"/>
</organismHost>
<evidence type="ECO:0000313" key="3">
    <source>
        <dbReference type="Proteomes" id="UP000113346"/>
    </source>
</evidence>
<protein>
    <submittedName>
        <fullName evidence="2">Protein RL11E</fullName>
    </submittedName>
</protein>
<proteinExistence type="predicted"/>
<sequence>MSACSQTSVVAGGGITFVDLHIHDFNKREWYLKNGLCNRGNDDQYCKICTIDYQANEQYRVRIPKWNYRFSKPFNYTCNTTSLHIYNVTTYASTTYKMVKSTSAVQNTTYFCLNVISSTPIMMLSHTPSPTLYHISPLKSSLDYNTPIIVTGIIGTVLAGVAYTLYRHVRKLPVL</sequence>
<feature type="transmembrane region" description="Helical" evidence="1">
    <location>
        <begin position="144"/>
        <end position="166"/>
    </location>
</feature>
<keyword evidence="1" id="KW-0812">Transmembrane</keyword>
<organism evidence="2 3">
    <name type="scientific">Simian cytomegalovirus (strain Colburn)</name>
    <dbReference type="NCBI Taxonomy" id="50292"/>
    <lineage>
        <taxon>Viruses</taxon>
        <taxon>Duplodnaviria</taxon>
        <taxon>Heunggongvirae</taxon>
        <taxon>Peploviricota</taxon>
        <taxon>Herviviricetes</taxon>
        <taxon>Herpesvirales</taxon>
        <taxon>Orthoherpesviridae</taxon>
        <taxon>Betaherpesvirinae</taxon>
        <taxon>Cytomegalovirus</taxon>
        <taxon>Cytomegalovirus cercopithecinebeta5</taxon>
    </lineage>
</organism>
<reference evidence="2" key="1">
    <citation type="submission" date="2011-12" db="EMBL/GenBank/DDBJ databases">
        <title>Comparative genomics of primate cytomegaloviruses.</title>
        <authorList>
            <person name="Davison A.J."/>
            <person name="Holton M."/>
            <person name="Dolan A."/>
            <person name="Dargan D.J."/>
            <person name="Gatherer D."/>
            <person name="Hayward G.S."/>
        </authorList>
    </citation>
    <scope>NUCLEOTIDE SEQUENCE [LARGE SCALE GENOMIC DNA]</scope>
    <source>
        <strain evidence="2">Colburn</strain>
    </source>
</reference>